<sequence>MQAQRHEGDATNQMDTQYHFSQPAYPDMGLGGLAEGGWESGPLEHTILPIPQDLQIPIIDDAHFSMVGGWLPNLSTQSTSLNHGSFLAQAPAQHPSVLGHFPVGNEEYNATWTADYISEPGMASQQPYPYFTQSADMGAMVPGNPFLAHTGDISKWANMDFTDDMLADFPIVAGVSGPVNNNSTPQFLPPVVAPPAAPVAAPIVVAPAAAIVTAPPLATCTFCTKTFVRDSDRTRHENSKHLNIPGAHLCPVLGCIKSHGGGYSRADKLTEHLWKKHSGLGYAKRV</sequence>
<feature type="domain" description="C2H2-type" evidence="1">
    <location>
        <begin position="220"/>
        <end position="241"/>
    </location>
</feature>
<name>A0A8H8R0F4_9HELO</name>
<gene>
    <name evidence="2" type="ORF">LHYA1_G005827</name>
</gene>
<evidence type="ECO:0000313" key="3">
    <source>
        <dbReference type="Proteomes" id="UP000431533"/>
    </source>
</evidence>
<proteinExistence type="predicted"/>
<keyword evidence="3" id="KW-1185">Reference proteome</keyword>
<dbReference type="RefSeq" id="XP_031005055.1">
    <property type="nucleotide sequence ID" value="XM_031150771.1"/>
</dbReference>
<dbReference type="InterPro" id="IPR013087">
    <property type="entry name" value="Znf_C2H2_type"/>
</dbReference>
<dbReference type="Proteomes" id="UP000431533">
    <property type="component" value="Unassembled WGS sequence"/>
</dbReference>
<evidence type="ECO:0000313" key="2">
    <source>
        <dbReference type="EMBL" id="TVY26267.1"/>
    </source>
</evidence>
<dbReference type="GeneID" id="41986025"/>
<evidence type="ECO:0000259" key="1">
    <source>
        <dbReference type="PROSITE" id="PS00028"/>
    </source>
</evidence>
<reference evidence="2 3" key="1">
    <citation type="submission" date="2018-05" db="EMBL/GenBank/DDBJ databases">
        <title>Genome sequencing and assembly of the regulated plant pathogen Lachnellula willkommii and related sister species for the development of diagnostic species identification markers.</title>
        <authorList>
            <person name="Giroux E."/>
            <person name="Bilodeau G."/>
        </authorList>
    </citation>
    <scope>NUCLEOTIDE SEQUENCE [LARGE SCALE GENOMIC DNA]</scope>
    <source>
        <strain evidence="2 3">CBS 185.66</strain>
    </source>
</reference>
<dbReference type="OrthoDB" id="7295497at2759"/>
<protein>
    <recommendedName>
        <fullName evidence="1">C2H2-type domain-containing protein</fullName>
    </recommendedName>
</protein>
<dbReference type="EMBL" id="QGMH01000073">
    <property type="protein sequence ID" value="TVY26267.1"/>
    <property type="molecule type" value="Genomic_DNA"/>
</dbReference>
<organism evidence="2 3">
    <name type="scientific">Lachnellula hyalina</name>
    <dbReference type="NCBI Taxonomy" id="1316788"/>
    <lineage>
        <taxon>Eukaryota</taxon>
        <taxon>Fungi</taxon>
        <taxon>Dikarya</taxon>
        <taxon>Ascomycota</taxon>
        <taxon>Pezizomycotina</taxon>
        <taxon>Leotiomycetes</taxon>
        <taxon>Helotiales</taxon>
        <taxon>Lachnaceae</taxon>
        <taxon>Lachnellula</taxon>
    </lineage>
</organism>
<dbReference type="AlphaFoldDB" id="A0A8H8R0F4"/>
<comment type="caution">
    <text evidence="2">The sequence shown here is derived from an EMBL/GenBank/DDBJ whole genome shotgun (WGS) entry which is preliminary data.</text>
</comment>
<accession>A0A8H8R0F4</accession>
<dbReference type="PROSITE" id="PS00028">
    <property type="entry name" value="ZINC_FINGER_C2H2_1"/>
    <property type="match status" value="1"/>
</dbReference>